<evidence type="ECO:0000313" key="2">
    <source>
        <dbReference type="Proteomes" id="UP001184150"/>
    </source>
</evidence>
<organism evidence="1 2">
    <name type="scientific">Novosphingobium capsulatum</name>
    <dbReference type="NCBI Taxonomy" id="13688"/>
    <lineage>
        <taxon>Bacteria</taxon>
        <taxon>Pseudomonadati</taxon>
        <taxon>Pseudomonadota</taxon>
        <taxon>Alphaproteobacteria</taxon>
        <taxon>Sphingomonadales</taxon>
        <taxon>Sphingomonadaceae</taxon>
        <taxon>Novosphingobium</taxon>
    </lineage>
</organism>
<accession>A0ABU1MM81</accession>
<reference evidence="1 2" key="1">
    <citation type="submission" date="2023-07" db="EMBL/GenBank/DDBJ databases">
        <title>Sorghum-associated microbial communities from plants grown in Nebraska, USA.</title>
        <authorList>
            <person name="Schachtman D."/>
        </authorList>
    </citation>
    <scope>NUCLEOTIDE SEQUENCE [LARGE SCALE GENOMIC DNA]</scope>
    <source>
        <strain evidence="1 2">DS1027</strain>
    </source>
</reference>
<evidence type="ECO:0000313" key="1">
    <source>
        <dbReference type="EMBL" id="MDR6511433.1"/>
    </source>
</evidence>
<dbReference type="EMBL" id="JAVDRD010000005">
    <property type="protein sequence ID" value="MDR6511433.1"/>
    <property type="molecule type" value="Genomic_DNA"/>
</dbReference>
<keyword evidence="2" id="KW-1185">Reference proteome</keyword>
<dbReference type="RefSeq" id="WP_309805301.1">
    <property type="nucleotide sequence ID" value="NZ_JAVDRD010000005.1"/>
</dbReference>
<gene>
    <name evidence="1" type="ORF">J2792_002305</name>
</gene>
<name>A0ABU1MM81_9SPHN</name>
<proteinExistence type="predicted"/>
<dbReference type="Proteomes" id="UP001184150">
    <property type="component" value="Unassembled WGS sequence"/>
</dbReference>
<protein>
    <submittedName>
        <fullName evidence="1">Uncharacterized protein</fullName>
    </submittedName>
</protein>
<sequence>MDSEPRVTEMEITAAALVQLAQLGVSPDVLGLLTHGNACQRGSVAPGALQKAIASIRQAALIEGARAGLEAGRENWDGLARSLMMAFDMQTKTPRAIFKHLDLCGMPIPQWMRDESEMKHLDHVPSKGTRAVLIYRAMTEDIDPAAIIAQYMEKQG</sequence>
<comment type="caution">
    <text evidence="1">The sequence shown here is derived from an EMBL/GenBank/DDBJ whole genome shotgun (WGS) entry which is preliminary data.</text>
</comment>